<gene>
    <name evidence="2" type="ORF">J2S06_001894</name>
</gene>
<comment type="caution">
    <text evidence="2">The sequence shown here is derived from an EMBL/GenBank/DDBJ whole genome shotgun (WGS) entry which is preliminary data.</text>
</comment>
<keyword evidence="1" id="KW-0812">Transmembrane</keyword>
<name>A0ABT9VPA7_9BACI</name>
<sequence length="61" mass="6501">MKNGKWIFLLLAMMAALFIVLIGFSIGASSLTGVILSGIGVIAVFAIGFSQKKKMREKGLL</sequence>
<evidence type="ECO:0000313" key="3">
    <source>
        <dbReference type="Proteomes" id="UP001225646"/>
    </source>
</evidence>
<evidence type="ECO:0000313" key="2">
    <source>
        <dbReference type="EMBL" id="MDQ0162817.1"/>
    </source>
</evidence>
<dbReference type="RefSeq" id="WP_044747262.1">
    <property type="nucleotide sequence ID" value="NZ_JAUSTR010000006.1"/>
</dbReference>
<reference evidence="2 3" key="1">
    <citation type="submission" date="2023-07" db="EMBL/GenBank/DDBJ databases">
        <title>Genomic Encyclopedia of Type Strains, Phase IV (KMG-IV): sequencing the most valuable type-strain genomes for metagenomic binning, comparative biology and taxonomic classification.</title>
        <authorList>
            <person name="Goeker M."/>
        </authorList>
    </citation>
    <scope>NUCLEOTIDE SEQUENCE [LARGE SCALE GENOMIC DNA]</scope>
    <source>
        <strain evidence="2 3">DSM 19092</strain>
    </source>
</reference>
<organism evidence="2 3">
    <name type="scientific">Aeribacillus alveayuensis</name>
    <dbReference type="NCBI Taxonomy" id="279215"/>
    <lineage>
        <taxon>Bacteria</taxon>
        <taxon>Bacillati</taxon>
        <taxon>Bacillota</taxon>
        <taxon>Bacilli</taxon>
        <taxon>Bacillales</taxon>
        <taxon>Bacillaceae</taxon>
        <taxon>Aeribacillus</taxon>
    </lineage>
</organism>
<proteinExistence type="predicted"/>
<feature type="transmembrane region" description="Helical" evidence="1">
    <location>
        <begin position="32"/>
        <end position="49"/>
    </location>
</feature>
<keyword evidence="3" id="KW-1185">Reference proteome</keyword>
<evidence type="ECO:0000256" key="1">
    <source>
        <dbReference type="SAM" id="Phobius"/>
    </source>
</evidence>
<dbReference type="EMBL" id="JAUSTR010000006">
    <property type="protein sequence ID" value="MDQ0162817.1"/>
    <property type="molecule type" value="Genomic_DNA"/>
</dbReference>
<keyword evidence="1" id="KW-0472">Membrane</keyword>
<keyword evidence="1" id="KW-1133">Transmembrane helix</keyword>
<protein>
    <submittedName>
        <fullName evidence="2">Membrane protein YccC</fullName>
    </submittedName>
</protein>
<dbReference type="Pfam" id="PF17259">
    <property type="entry name" value="DUF5325"/>
    <property type="match status" value="1"/>
</dbReference>
<dbReference type="InterPro" id="IPR035211">
    <property type="entry name" value="DUF5325"/>
</dbReference>
<feature type="transmembrane region" description="Helical" evidence="1">
    <location>
        <begin position="7"/>
        <end position="26"/>
    </location>
</feature>
<dbReference type="Proteomes" id="UP001225646">
    <property type="component" value="Unassembled WGS sequence"/>
</dbReference>
<accession>A0ABT9VPA7</accession>